<dbReference type="RefSeq" id="WP_009162794.1">
    <property type="nucleotide sequence ID" value="NZ_KB291002.1"/>
</dbReference>
<accession>L1N9B0</accession>
<feature type="domain" description="Rhodanese" evidence="1">
    <location>
        <begin position="30"/>
        <end position="120"/>
    </location>
</feature>
<dbReference type="InterPro" id="IPR036873">
    <property type="entry name" value="Rhodanese-like_dom_sf"/>
</dbReference>
<evidence type="ECO:0000259" key="1">
    <source>
        <dbReference type="PROSITE" id="PS50206"/>
    </source>
</evidence>
<comment type="caution">
    <text evidence="2">The sequence shown here is derived from an EMBL/GenBank/DDBJ whole genome shotgun (WGS) entry which is preliminary data.</text>
</comment>
<dbReference type="STRING" id="1127699.HMPREF9151_01484"/>
<evidence type="ECO:0000313" key="2">
    <source>
        <dbReference type="EMBL" id="EKX99844.1"/>
    </source>
</evidence>
<dbReference type="InterPro" id="IPR050229">
    <property type="entry name" value="GlpE_sulfurtransferase"/>
</dbReference>
<reference evidence="2 3" key="1">
    <citation type="submission" date="2012-05" db="EMBL/GenBank/DDBJ databases">
        <authorList>
            <person name="Weinstock G."/>
            <person name="Sodergren E."/>
            <person name="Lobos E.A."/>
            <person name="Fulton L."/>
            <person name="Fulton R."/>
            <person name="Courtney L."/>
            <person name="Fronick C."/>
            <person name="O'Laughlin M."/>
            <person name="Godfrey J."/>
            <person name="Wilson R.M."/>
            <person name="Miner T."/>
            <person name="Farmer C."/>
            <person name="Delehaunty K."/>
            <person name="Cordes M."/>
            <person name="Minx P."/>
            <person name="Tomlinson C."/>
            <person name="Chen J."/>
            <person name="Wollam A."/>
            <person name="Pepin K.H."/>
            <person name="Bhonagiri V."/>
            <person name="Zhang X."/>
            <person name="Suruliraj S."/>
            <person name="Warren W."/>
            <person name="Mitreva M."/>
            <person name="Mardis E.R."/>
            <person name="Wilson R.K."/>
        </authorList>
    </citation>
    <scope>NUCLEOTIDE SEQUENCE [LARGE SCALE GENOMIC DNA]</scope>
    <source>
        <strain evidence="2 3">F0055</strain>
    </source>
</reference>
<dbReference type="PANTHER" id="PTHR43031:SF1">
    <property type="entry name" value="PYRIDINE NUCLEOTIDE-DISULPHIDE OXIDOREDUCTASE"/>
    <property type="match status" value="1"/>
</dbReference>
<organism evidence="2 3">
    <name type="scientific">Hoylesella saccharolytica F0055</name>
    <dbReference type="NCBI Taxonomy" id="1127699"/>
    <lineage>
        <taxon>Bacteria</taxon>
        <taxon>Pseudomonadati</taxon>
        <taxon>Bacteroidota</taxon>
        <taxon>Bacteroidia</taxon>
        <taxon>Bacteroidales</taxon>
        <taxon>Prevotellaceae</taxon>
        <taxon>Hoylesella</taxon>
    </lineage>
</organism>
<dbReference type="PATRIC" id="fig|1127699.3.peg.1367"/>
<dbReference type="PANTHER" id="PTHR43031">
    <property type="entry name" value="FAD-DEPENDENT OXIDOREDUCTASE"/>
    <property type="match status" value="1"/>
</dbReference>
<proteinExistence type="predicted"/>
<protein>
    <submittedName>
        <fullName evidence="2">Rhodanese-like protein</fullName>
    </submittedName>
</protein>
<dbReference type="OrthoDB" id="1450994at2"/>
<evidence type="ECO:0000313" key="3">
    <source>
        <dbReference type="Proteomes" id="UP000010433"/>
    </source>
</evidence>
<dbReference type="AlphaFoldDB" id="L1N9B0"/>
<keyword evidence="3" id="KW-1185">Reference proteome</keyword>
<dbReference type="EMBL" id="AMEP01000095">
    <property type="protein sequence ID" value="EKX99844.1"/>
    <property type="molecule type" value="Genomic_DNA"/>
</dbReference>
<dbReference type="Pfam" id="PF00581">
    <property type="entry name" value="Rhodanese"/>
    <property type="match status" value="1"/>
</dbReference>
<dbReference type="PROSITE" id="PS50206">
    <property type="entry name" value="RHODANESE_3"/>
    <property type="match status" value="1"/>
</dbReference>
<name>L1N9B0_9BACT</name>
<dbReference type="SMART" id="SM00450">
    <property type="entry name" value="RHOD"/>
    <property type="match status" value="1"/>
</dbReference>
<dbReference type="SUPFAM" id="SSF52821">
    <property type="entry name" value="Rhodanese/Cell cycle control phosphatase"/>
    <property type="match status" value="1"/>
</dbReference>
<gene>
    <name evidence="2" type="ORF">HMPREF9151_01484</name>
</gene>
<dbReference type="Gene3D" id="3.40.250.10">
    <property type="entry name" value="Rhodanese-like domain"/>
    <property type="match status" value="1"/>
</dbReference>
<sequence>MISFWGSIFGASAQKSFTNATVDDFEQMLKKDTVQLLDVRTLKEFADGHLNGSVCIDVYNPEFMKLATAQLKKDRPVAVYCRSGKRSAMAAQQLSEAGYQVTNLRGGILAWIEKKKPIVKE</sequence>
<dbReference type="Proteomes" id="UP000010433">
    <property type="component" value="Unassembled WGS sequence"/>
</dbReference>
<dbReference type="InterPro" id="IPR001763">
    <property type="entry name" value="Rhodanese-like_dom"/>
</dbReference>
<dbReference type="CDD" id="cd00158">
    <property type="entry name" value="RHOD"/>
    <property type="match status" value="1"/>
</dbReference>
<dbReference type="HOGENOM" id="CLU_089574_1_6_10"/>